<feature type="transmembrane region" description="Helical" evidence="1">
    <location>
        <begin position="146"/>
        <end position="165"/>
    </location>
</feature>
<name>A0A6N3HL03_EUBLI</name>
<keyword evidence="1" id="KW-1133">Transmembrane helix</keyword>
<dbReference type="AlphaFoldDB" id="A0A6N3HL03"/>
<feature type="transmembrane region" description="Helical" evidence="1">
    <location>
        <begin position="219"/>
        <end position="243"/>
    </location>
</feature>
<evidence type="ECO:0000256" key="1">
    <source>
        <dbReference type="SAM" id="Phobius"/>
    </source>
</evidence>
<sequence length="362" mass="41360">MNHKIALSINNEKLLIILYFSTYTLRFLTNLNIVYSTIAFMIVGLLIVFYDFIKYKKFSKLFLLLITIDAISIINSLVNGNDTVSEAILLYIYQGFGILLYFSFKNLKLTFKLSLLLTIYLLYKAVTTDPTMVSAWQSSIYVTKLIGGNSMSILAIFSCALYILYCQTANKAIGYPIFIIAILISLITGGSGGILSTILLGCGIFLVKERTNKISIIKLIILIVVVVLLLFYFGYFSDLVAFIQDDNSRIWMWSHYWQCSTASLKDIIFGGNVDSITFLAQMKNMHNTFINFHYRYGLVPFIFYCTLVIKSGIFYFKKKNYALLILLIATIIRGMTDEACFGFLSIWIYMWLDSKELERVGE</sequence>
<feature type="transmembrane region" description="Helical" evidence="1">
    <location>
        <begin position="33"/>
        <end position="53"/>
    </location>
</feature>
<evidence type="ECO:0000313" key="2">
    <source>
        <dbReference type="EMBL" id="VYU77178.1"/>
    </source>
</evidence>
<organism evidence="2">
    <name type="scientific">Eubacterium limosum</name>
    <dbReference type="NCBI Taxonomy" id="1736"/>
    <lineage>
        <taxon>Bacteria</taxon>
        <taxon>Bacillati</taxon>
        <taxon>Bacillota</taxon>
        <taxon>Clostridia</taxon>
        <taxon>Eubacteriales</taxon>
        <taxon>Eubacteriaceae</taxon>
        <taxon>Eubacterium</taxon>
    </lineage>
</organism>
<keyword evidence="1" id="KW-0812">Transmembrane</keyword>
<gene>
    <name evidence="2" type="ORF">ELLFYP34_01393</name>
</gene>
<keyword evidence="1" id="KW-0472">Membrane</keyword>
<reference evidence="2" key="1">
    <citation type="submission" date="2019-11" db="EMBL/GenBank/DDBJ databases">
        <authorList>
            <person name="Feng L."/>
        </authorList>
    </citation>
    <scope>NUCLEOTIDE SEQUENCE</scope>
    <source>
        <strain evidence="2">ElimosumLFYP34</strain>
    </source>
</reference>
<feature type="transmembrane region" description="Helical" evidence="1">
    <location>
        <begin position="322"/>
        <end position="349"/>
    </location>
</feature>
<feature type="transmembrane region" description="Helical" evidence="1">
    <location>
        <begin position="292"/>
        <end position="316"/>
    </location>
</feature>
<feature type="transmembrane region" description="Helical" evidence="1">
    <location>
        <begin position="84"/>
        <end position="102"/>
    </location>
</feature>
<feature type="transmembrane region" description="Helical" evidence="1">
    <location>
        <begin position="177"/>
        <end position="207"/>
    </location>
</feature>
<protein>
    <recommendedName>
        <fullName evidence="3">O-antigen ligase</fullName>
    </recommendedName>
</protein>
<accession>A0A6N3HL03</accession>
<dbReference type="EMBL" id="CACRTR010000023">
    <property type="protein sequence ID" value="VYU77178.1"/>
    <property type="molecule type" value="Genomic_DNA"/>
</dbReference>
<evidence type="ECO:0008006" key="3">
    <source>
        <dbReference type="Google" id="ProtNLM"/>
    </source>
</evidence>
<proteinExistence type="predicted"/>